<name>A0AAV4SIN2_9ARAC</name>
<accession>A0AAV4SIN2</accession>
<sequence length="96" mass="11062">MTFSHEFYSTLNFLRNSQKMHAYLPIAHPTKMMHLMPVFLQNRRPSAFRSFNFLASPPETKCLTILPIALASSVLRSSRKEKCTVPHLRMTGILLN</sequence>
<gene>
    <name evidence="1" type="ORF">CDAR_616431</name>
</gene>
<protein>
    <submittedName>
        <fullName evidence="1">Uncharacterized protein</fullName>
    </submittedName>
</protein>
<organism evidence="1 2">
    <name type="scientific">Caerostris darwini</name>
    <dbReference type="NCBI Taxonomy" id="1538125"/>
    <lineage>
        <taxon>Eukaryota</taxon>
        <taxon>Metazoa</taxon>
        <taxon>Ecdysozoa</taxon>
        <taxon>Arthropoda</taxon>
        <taxon>Chelicerata</taxon>
        <taxon>Arachnida</taxon>
        <taxon>Araneae</taxon>
        <taxon>Araneomorphae</taxon>
        <taxon>Entelegynae</taxon>
        <taxon>Araneoidea</taxon>
        <taxon>Araneidae</taxon>
        <taxon>Caerostris</taxon>
    </lineage>
</organism>
<dbReference type="AlphaFoldDB" id="A0AAV4SIN2"/>
<evidence type="ECO:0000313" key="1">
    <source>
        <dbReference type="EMBL" id="GIY33412.1"/>
    </source>
</evidence>
<dbReference type="Proteomes" id="UP001054837">
    <property type="component" value="Unassembled WGS sequence"/>
</dbReference>
<proteinExistence type="predicted"/>
<dbReference type="EMBL" id="BPLQ01007939">
    <property type="protein sequence ID" value="GIY33412.1"/>
    <property type="molecule type" value="Genomic_DNA"/>
</dbReference>
<comment type="caution">
    <text evidence="1">The sequence shown here is derived from an EMBL/GenBank/DDBJ whole genome shotgun (WGS) entry which is preliminary data.</text>
</comment>
<keyword evidence="2" id="KW-1185">Reference proteome</keyword>
<reference evidence="1 2" key="1">
    <citation type="submission" date="2021-06" db="EMBL/GenBank/DDBJ databases">
        <title>Caerostris darwini draft genome.</title>
        <authorList>
            <person name="Kono N."/>
            <person name="Arakawa K."/>
        </authorList>
    </citation>
    <scope>NUCLEOTIDE SEQUENCE [LARGE SCALE GENOMIC DNA]</scope>
</reference>
<evidence type="ECO:0000313" key="2">
    <source>
        <dbReference type="Proteomes" id="UP001054837"/>
    </source>
</evidence>